<evidence type="ECO:0000313" key="2">
    <source>
        <dbReference type="Proteomes" id="UP000054549"/>
    </source>
</evidence>
<name>A0A0C2WXR3_AMAMK</name>
<dbReference type="Proteomes" id="UP000054549">
    <property type="component" value="Unassembled WGS sequence"/>
</dbReference>
<dbReference type="HOGENOM" id="CLU_2482853_0_0_1"/>
<organism evidence="1 2">
    <name type="scientific">Amanita muscaria (strain Koide BX008)</name>
    <dbReference type="NCBI Taxonomy" id="946122"/>
    <lineage>
        <taxon>Eukaryota</taxon>
        <taxon>Fungi</taxon>
        <taxon>Dikarya</taxon>
        <taxon>Basidiomycota</taxon>
        <taxon>Agaricomycotina</taxon>
        <taxon>Agaricomycetes</taxon>
        <taxon>Agaricomycetidae</taxon>
        <taxon>Agaricales</taxon>
        <taxon>Pluteineae</taxon>
        <taxon>Amanitaceae</taxon>
        <taxon>Amanita</taxon>
    </lineage>
</organism>
<dbReference type="EMBL" id="KN818235">
    <property type="protein sequence ID" value="KIL66592.1"/>
    <property type="molecule type" value="Genomic_DNA"/>
</dbReference>
<dbReference type="AlphaFoldDB" id="A0A0C2WXR3"/>
<gene>
    <name evidence="1" type="ORF">M378DRAFT_369867</name>
</gene>
<reference evidence="1 2" key="1">
    <citation type="submission" date="2014-04" db="EMBL/GenBank/DDBJ databases">
        <title>Evolutionary Origins and Diversification of the Mycorrhizal Mutualists.</title>
        <authorList>
            <consortium name="DOE Joint Genome Institute"/>
            <consortium name="Mycorrhizal Genomics Consortium"/>
            <person name="Kohler A."/>
            <person name="Kuo A."/>
            <person name="Nagy L.G."/>
            <person name="Floudas D."/>
            <person name="Copeland A."/>
            <person name="Barry K.W."/>
            <person name="Cichocki N."/>
            <person name="Veneault-Fourrey C."/>
            <person name="LaButti K."/>
            <person name="Lindquist E.A."/>
            <person name="Lipzen A."/>
            <person name="Lundell T."/>
            <person name="Morin E."/>
            <person name="Murat C."/>
            <person name="Riley R."/>
            <person name="Ohm R."/>
            <person name="Sun H."/>
            <person name="Tunlid A."/>
            <person name="Henrissat B."/>
            <person name="Grigoriev I.V."/>
            <person name="Hibbett D.S."/>
            <person name="Martin F."/>
        </authorList>
    </citation>
    <scope>NUCLEOTIDE SEQUENCE [LARGE SCALE GENOMIC DNA]</scope>
    <source>
        <strain evidence="1 2">Koide BX008</strain>
    </source>
</reference>
<accession>A0A0C2WXR3</accession>
<evidence type="ECO:0000313" key="1">
    <source>
        <dbReference type="EMBL" id="KIL66592.1"/>
    </source>
</evidence>
<keyword evidence="2" id="KW-1185">Reference proteome</keyword>
<sequence length="87" mass="9468">MVPATRPGGEQTKVESSTSEVVNVRLVKRARSNAVASSPRVKLEDMPRQPSIVDSAEDIVNLVGNADSARAYESARFHHRCIGLYST</sequence>
<dbReference type="InParanoid" id="A0A0C2WXR3"/>
<protein>
    <submittedName>
        <fullName evidence="1">Uncharacterized protein</fullName>
    </submittedName>
</protein>
<proteinExistence type="predicted"/>